<accession>A0A8T1V9X8</accession>
<dbReference type="EMBL" id="JAGDFM010000720">
    <property type="protein sequence ID" value="KAG7376354.1"/>
    <property type="molecule type" value="Genomic_DNA"/>
</dbReference>
<dbReference type="OrthoDB" id="116824at2759"/>
<evidence type="ECO:0000313" key="2">
    <source>
        <dbReference type="EMBL" id="KAG7376354.1"/>
    </source>
</evidence>
<sequence>MRLQIVAALVAATLFGSSDASALVSSNSLLTRPASASSLRFLRAGTTTDEQERGVSLVIAGSGKTADQAFTLLQLDKAGENLFSHAEFKSWTKYMGTINKEHPSAAMAASLSARYGDEGLQKMLEAAKEVPRTQKIATKLQVAQLESWASTSKPANDVLTLLKLDGGVEKLLTNPNLNFLATYTTLFNKNHPGKETTMISTLTTYYGDKSVAKMLQAAKKVPSTEKMAKELQTAQFSQWLKEGAQPAQVLKMLKLNQQNLKTSPNGEIYSGYLAYINKLQ</sequence>
<evidence type="ECO:0008006" key="4">
    <source>
        <dbReference type="Google" id="ProtNLM"/>
    </source>
</evidence>
<reference evidence="2" key="1">
    <citation type="submission" date="2021-02" db="EMBL/GenBank/DDBJ databases">
        <authorList>
            <person name="Palmer J.M."/>
        </authorList>
    </citation>
    <scope>NUCLEOTIDE SEQUENCE</scope>
    <source>
        <strain evidence="2">SCRP734</strain>
    </source>
</reference>
<protein>
    <recommendedName>
        <fullName evidence="4">RxLR effector protein</fullName>
    </recommendedName>
</protein>
<proteinExistence type="predicted"/>
<dbReference type="Proteomes" id="UP000694044">
    <property type="component" value="Unassembled WGS sequence"/>
</dbReference>
<gene>
    <name evidence="2" type="ORF">PHYPSEUDO_013699</name>
</gene>
<dbReference type="AlphaFoldDB" id="A0A8T1V9X8"/>
<name>A0A8T1V9X8_9STRA</name>
<evidence type="ECO:0000256" key="1">
    <source>
        <dbReference type="SAM" id="SignalP"/>
    </source>
</evidence>
<keyword evidence="3" id="KW-1185">Reference proteome</keyword>
<feature type="chain" id="PRO_5035789872" description="RxLR effector protein" evidence="1">
    <location>
        <begin position="21"/>
        <end position="280"/>
    </location>
</feature>
<comment type="caution">
    <text evidence="2">The sequence shown here is derived from an EMBL/GenBank/DDBJ whole genome shotgun (WGS) entry which is preliminary data.</text>
</comment>
<keyword evidence="1" id="KW-0732">Signal</keyword>
<feature type="signal peptide" evidence="1">
    <location>
        <begin position="1"/>
        <end position="20"/>
    </location>
</feature>
<evidence type="ECO:0000313" key="3">
    <source>
        <dbReference type="Proteomes" id="UP000694044"/>
    </source>
</evidence>
<organism evidence="2 3">
    <name type="scientific">Phytophthora pseudosyringae</name>
    <dbReference type="NCBI Taxonomy" id="221518"/>
    <lineage>
        <taxon>Eukaryota</taxon>
        <taxon>Sar</taxon>
        <taxon>Stramenopiles</taxon>
        <taxon>Oomycota</taxon>
        <taxon>Peronosporomycetes</taxon>
        <taxon>Peronosporales</taxon>
        <taxon>Peronosporaceae</taxon>
        <taxon>Phytophthora</taxon>
    </lineage>
</organism>